<accession>A0A7S8E643</accession>
<dbReference type="EMBL" id="CP062983">
    <property type="protein sequence ID" value="QPC81040.1"/>
    <property type="molecule type" value="Genomic_DNA"/>
</dbReference>
<evidence type="ECO:0000313" key="2">
    <source>
        <dbReference type="Proteomes" id="UP000594468"/>
    </source>
</evidence>
<name>A0A7S8E643_9CHLR</name>
<dbReference type="RefSeq" id="WP_195169113.1">
    <property type="nucleotide sequence ID" value="NZ_CP062983.1"/>
</dbReference>
<dbReference type="AlphaFoldDB" id="A0A7S8E643"/>
<dbReference type="KEGG" id="pmet:G4Y79_15155"/>
<evidence type="ECO:0000313" key="1">
    <source>
        <dbReference type="EMBL" id="QPC81040.1"/>
    </source>
</evidence>
<protein>
    <submittedName>
        <fullName evidence="1">Uncharacterized protein</fullName>
    </submittedName>
</protein>
<dbReference type="Proteomes" id="UP000594468">
    <property type="component" value="Chromosome"/>
</dbReference>
<proteinExistence type="predicted"/>
<keyword evidence="2" id="KW-1185">Reference proteome</keyword>
<gene>
    <name evidence="1" type="ORF">G4Y79_15155</name>
</gene>
<sequence length="94" mass="10928">MRKRRPVMWNGVQYPSIYEAAKANGMSRECMLYRVRKKYRCDADVGQSPRRRPVSWNGKRFKSVGEAARANYITVAGMLYRVNQGYTCDADLKK</sequence>
<reference evidence="1 2" key="1">
    <citation type="submission" date="2020-02" db="EMBL/GenBank/DDBJ databases">
        <authorList>
            <person name="Zheng R.K."/>
            <person name="Sun C.M."/>
        </authorList>
    </citation>
    <scope>NUCLEOTIDE SEQUENCE [LARGE SCALE GENOMIC DNA]</scope>
    <source>
        <strain evidence="2">rifampicinis</strain>
    </source>
</reference>
<organism evidence="1 2">
    <name type="scientific">Phototrophicus methaneseepsis</name>
    <dbReference type="NCBI Taxonomy" id="2710758"/>
    <lineage>
        <taxon>Bacteria</taxon>
        <taxon>Bacillati</taxon>
        <taxon>Chloroflexota</taxon>
        <taxon>Candidatus Thermofontia</taxon>
        <taxon>Phototrophicales</taxon>
        <taxon>Phototrophicaceae</taxon>
        <taxon>Phototrophicus</taxon>
    </lineage>
</organism>